<dbReference type="EMBL" id="MK265869">
    <property type="protein sequence ID" value="AZL94584.1"/>
    <property type="molecule type" value="mRNA"/>
</dbReference>
<dbReference type="InterPro" id="IPR002937">
    <property type="entry name" value="Amino_oxidase"/>
</dbReference>
<evidence type="ECO:0000256" key="5">
    <source>
        <dbReference type="ARBA" id="ARBA00023002"/>
    </source>
</evidence>
<organism evidence="8">
    <name type="scientific">Nephromyces sp. MMRI</name>
    <dbReference type="NCBI Taxonomy" id="2496275"/>
    <lineage>
        <taxon>Eukaryota</taxon>
        <taxon>Sar</taxon>
        <taxon>Alveolata</taxon>
        <taxon>Apicomplexa</taxon>
        <taxon>Aconoidasida</taxon>
        <taxon>Nephromycida</taxon>
        <taxon>Nephromyces</taxon>
    </lineage>
</organism>
<dbReference type="SUPFAM" id="SSF51905">
    <property type="entry name" value="FAD/NAD(P)-binding domain"/>
    <property type="match status" value="1"/>
</dbReference>
<comment type="similarity">
    <text evidence="1">Belongs to the flavin monoamine oxidase family.</text>
</comment>
<name>A0A3S8V397_9APIC</name>
<dbReference type="Pfam" id="PF01593">
    <property type="entry name" value="Amino_oxidase"/>
    <property type="match status" value="2"/>
</dbReference>
<dbReference type="SMART" id="SM00249">
    <property type="entry name" value="PHD"/>
    <property type="match status" value="1"/>
</dbReference>
<dbReference type="Pfam" id="PF13771">
    <property type="entry name" value="zf-HC5HC2H"/>
    <property type="match status" value="1"/>
</dbReference>
<dbReference type="GO" id="GO:0016491">
    <property type="term" value="F:oxidoreductase activity"/>
    <property type="evidence" value="ECO:0007669"/>
    <property type="project" value="UniProtKB-KW"/>
</dbReference>
<reference evidence="8" key="1">
    <citation type="journal article" date="2018" name="Genome Biol. Evol.">
        <title>Nephromyces encodes a urate metabolism pathway and predicted peroxisomes, demonstrating these are not ancient losses of apicomplexans.</title>
        <authorList>
            <person name="Paight C."/>
            <person name="Slamovits C.H."/>
            <person name="Saffo M.B."/>
            <person name="Lane C.E."/>
        </authorList>
    </citation>
    <scope>NUCLEOTIDE SEQUENCE</scope>
    <source>
        <strain evidence="8">Neph100</strain>
    </source>
</reference>
<keyword evidence="3" id="KW-0863">Zinc-finger</keyword>
<dbReference type="InterPro" id="IPR036188">
    <property type="entry name" value="FAD/NAD-bd_sf"/>
</dbReference>
<dbReference type="CDD" id="cd15571">
    <property type="entry name" value="ePHD"/>
    <property type="match status" value="1"/>
</dbReference>
<dbReference type="InterPro" id="IPR001965">
    <property type="entry name" value="Znf_PHD"/>
</dbReference>
<keyword evidence="4" id="KW-0862">Zinc</keyword>
<evidence type="ECO:0000256" key="4">
    <source>
        <dbReference type="ARBA" id="ARBA00022833"/>
    </source>
</evidence>
<accession>A0A3S8V397</accession>
<keyword evidence="2" id="KW-0479">Metal-binding</keyword>
<dbReference type="Gene3D" id="3.30.40.10">
    <property type="entry name" value="Zinc/RING finger domain, C3HC4 (zinc finger)"/>
    <property type="match status" value="1"/>
</dbReference>
<dbReference type="AlphaFoldDB" id="A0A3S8V397"/>
<evidence type="ECO:0000256" key="1">
    <source>
        <dbReference type="ARBA" id="ARBA00005995"/>
    </source>
</evidence>
<dbReference type="GO" id="GO:0008270">
    <property type="term" value="F:zinc ion binding"/>
    <property type="evidence" value="ECO:0007669"/>
    <property type="project" value="UniProtKB-KW"/>
</dbReference>
<dbReference type="SUPFAM" id="SSF54373">
    <property type="entry name" value="FAD-linked reductases, C-terminal domain"/>
    <property type="match status" value="1"/>
</dbReference>
<feature type="compositionally biased region" description="Basic and acidic residues" evidence="6">
    <location>
        <begin position="764"/>
        <end position="776"/>
    </location>
</feature>
<evidence type="ECO:0000256" key="6">
    <source>
        <dbReference type="SAM" id="MobiDB-lite"/>
    </source>
</evidence>
<evidence type="ECO:0000313" key="8">
    <source>
        <dbReference type="EMBL" id="AZL94584.1"/>
    </source>
</evidence>
<dbReference type="InterPro" id="IPR013083">
    <property type="entry name" value="Znf_RING/FYVE/PHD"/>
</dbReference>
<keyword evidence="5" id="KW-0560">Oxidoreductase</keyword>
<dbReference type="Gene3D" id="3.90.660.10">
    <property type="match status" value="1"/>
</dbReference>
<dbReference type="PANTHER" id="PTHR10742">
    <property type="entry name" value="FLAVIN MONOAMINE OXIDASE"/>
    <property type="match status" value="1"/>
</dbReference>
<dbReference type="InterPro" id="IPR050281">
    <property type="entry name" value="Flavin_monoamine_oxidase"/>
</dbReference>
<evidence type="ECO:0000259" key="7">
    <source>
        <dbReference type="PROSITE" id="PS51805"/>
    </source>
</evidence>
<evidence type="ECO:0000256" key="2">
    <source>
        <dbReference type="ARBA" id="ARBA00022723"/>
    </source>
</evidence>
<dbReference type="PROSITE" id="PS51805">
    <property type="entry name" value="EPHD"/>
    <property type="match status" value="1"/>
</dbReference>
<sequence length="808" mass="91746">MIFMIIWLASNSAARRLYDIGIPVTVFEARKRVGGRALSVRTHEVSGIDLGSTWIHGIEDNPIFEICEEFDLKVVADTHGQDKSEVLYDMDGTPIDSELDSVGLMTHQKHQTEVEQSARLFSDAQAVYMSFGKCMDAKLKEATESDPKKRRILNWHMANIEYSTGADASHLCLPTWDQDDLTALQGAHVMIDEGYQRVVEFQAQNLDIRLGCVIHSISYTEQGVNLQFLGDERSYHFDYCIVTVPLGVLKASVKQFCTLPHVNHVNYHEENKVPYNMNSDIHSEPVEMQWEKILNIAPQTWLHQTFSDTAEVDETEKIRAENNATSTPFGCIRFDPPLPEWKAVAIDRMGFGLINKVVFVFPKIFWDTKKRQLGWASPVRGMFSQAILLHPKPVIIFLLSGTICIQLEKKLKAEVAQSAFKVLQLIFKNEDIPQPVATYVTQWNSDPFSRGSYSYLPPGMVGRDYDILSYPVQDRLLFAGEHTMRPYPSTTHGACLSGRREADRIIDWVAGKLEKEKVQKWFHGSEGDWYSVDLNDIDCQAIYHEDIMEGPTLREREGWFSFIKCALCGMSQTLDRPFCGCAKFKDSLGHYRRWAVHEDCCYYSPEVCSNNEGSRWYNICKAVRRGATQNCALCNNLGATIGCSFSKCNKNFHLTCARSHLDWPNYSRQGTSSPLFCIEHRSILLLKNKNNFVSPPELSQSNENGYSKAQNDVNANKVCPTCGSNKQFDPINNAQMALEALLSYTQKNPEWLQPLLPACDDESFTNHENDNNENETKSLSPQSRLRSSLIKLLVRAEQKAAHEDPHDN</sequence>
<protein>
    <submittedName>
        <fullName evidence="8">Polyamine oxidase</fullName>
    </submittedName>
</protein>
<feature type="domain" description="PHD-type" evidence="7">
    <location>
        <begin position="562"/>
        <end position="681"/>
    </location>
</feature>
<evidence type="ECO:0000256" key="3">
    <source>
        <dbReference type="ARBA" id="ARBA00022771"/>
    </source>
</evidence>
<dbReference type="PANTHER" id="PTHR10742:SF386">
    <property type="entry name" value="LYSINE-SPECIFIC HISTONE DEMETHYLASE 1A"/>
    <property type="match status" value="1"/>
</dbReference>
<dbReference type="InterPro" id="IPR034732">
    <property type="entry name" value="EPHD"/>
</dbReference>
<proteinExistence type="evidence at transcript level"/>
<feature type="region of interest" description="Disordered" evidence="6">
    <location>
        <begin position="762"/>
        <end position="784"/>
    </location>
</feature>
<dbReference type="Gene3D" id="3.50.50.60">
    <property type="entry name" value="FAD/NAD(P)-binding domain"/>
    <property type="match status" value="3"/>
</dbReference>